<evidence type="ECO:0000256" key="5">
    <source>
        <dbReference type="ARBA" id="ARBA00023004"/>
    </source>
</evidence>
<organism evidence="8">
    <name type="scientific">Wenjunlia vitaminophila</name>
    <name type="common">Streptomyces vitaminophilus</name>
    <dbReference type="NCBI Taxonomy" id="76728"/>
    <lineage>
        <taxon>Bacteria</taxon>
        <taxon>Bacillati</taxon>
        <taxon>Actinomycetota</taxon>
        <taxon>Actinomycetes</taxon>
        <taxon>Kitasatosporales</taxon>
        <taxon>Streptomycetaceae</taxon>
        <taxon>Wenjunlia</taxon>
    </lineage>
</organism>
<accession>A3R4R1</accession>
<dbReference type="GO" id="GO:0004497">
    <property type="term" value="F:monooxygenase activity"/>
    <property type="evidence" value="ECO:0007669"/>
    <property type="project" value="UniProtKB-KW"/>
</dbReference>
<dbReference type="AlphaFoldDB" id="A3R4R1"/>
<name>A3R4R1_WENVI</name>
<dbReference type="Pfam" id="PF00067">
    <property type="entry name" value="p450"/>
    <property type="match status" value="2"/>
</dbReference>
<evidence type="ECO:0000256" key="1">
    <source>
        <dbReference type="ARBA" id="ARBA00010617"/>
    </source>
</evidence>
<keyword evidence="5 7" id="KW-0408">Iron</keyword>
<dbReference type="GO" id="GO:0016705">
    <property type="term" value="F:oxidoreductase activity, acting on paired donors, with incorporation or reduction of molecular oxygen"/>
    <property type="evidence" value="ECO:0007669"/>
    <property type="project" value="InterPro"/>
</dbReference>
<dbReference type="Gene3D" id="1.10.630.10">
    <property type="entry name" value="Cytochrome P450"/>
    <property type="match status" value="1"/>
</dbReference>
<protein>
    <submittedName>
        <fullName evidence="8">Cytochrome P450</fullName>
    </submittedName>
</protein>
<dbReference type="PANTHER" id="PTHR46696">
    <property type="entry name" value="P450, PUTATIVE (EUROFUNG)-RELATED"/>
    <property type="match status" value="1"/>
</dbReference>
<evidence type="ECO:0000313" key="8">
    <source>
        <dbReference type="EMBL" id="ABO15856.1"/>
    </source>
</evidence>
<evidence type="ECO:0000256" key="3">
    <source>
        <dbReference type="ARBA" id="ARBA00022723"/>
    </source>
</evidence>
<dbReference type="PROSITE" id="PS00086">
    <property type="entry name" value="CYTOCHROME_P450"/>
    <property type="match status" value="1"/>
</dbReference>
<reference evidence="8" key="1">
    <citation type="journal article" date="2007" name="Antimicrob. Agents Chemother.">
        <title>Cloning and characterization of the pyrrolomycin biosynthetic gene clusters from Actinosporangium vitaminophilum ATCC 31673 and Streptomyces sp. strain UC 11065.</title>
        <authorList>
            <person name="Zhang X."/>
            <person name="Parry R.J."/>
        </authorList>
    </citation>
    <scope>NUCLEOTIDE SEQUENCE</scope>
    <source>
        <strain evidence="8">ATCC 31673</strain>
    </source>
</reference>
<dbReference type="PANTHER" id="PTHR46696:SF1">
    <property type="entry name" value="CYTOCHROME P450 YJIB-RELATED"/>
    <property type="match status" value="1"/>
</dbReference>
<dbReference type="InterPro" id="IPR017972">
    <property type="entry name" value="Cyt_P450_CS"/>
</dbReference>
<dbReference type="GO" id="GO:0005506">
    <property type="term" value="F:iron ion binding"/>
    <property type="evidence" value="ECO:0007669"/>
    <property type="project" value="InterPro"/>
</dbReference>
<keyword evidence="2 7" id="KW-0349">Heme</keyword>
<dbReference type="PRINTS" id="PR00385">
    <property type="entry name" value="P450"/>
</dbReference>
<keyword evidence="3 7" id="KW-0479">Metal-binding</keyword>
<sequence length="405" mass="44958">MVEKMDQHQGAISFPFPARSHLEFPPQFAEAHAKCPVSRVKLPHGQEAWLATGHDVVRKVLVDPNFSRALAAEHENRRLTPAAILNSSLIGLDPPDHTRLRTLASRAFTARRVERLRPHIVAIIDDLLTAMGKHEGPVDLLEHFMRPLPALVISEMMGVPEQDIERFLEWSAEAIAGPSNPEAAAAGYQSLIEFFGKLIEDKRRAPGDDLLSALIAAHDEQDKLSDDEMVALSVLLLVAGHEAITTVFSWFVIILTTQYPEHWKHLQSHPEDIAPTVEELLRVVPRTKIGGGFPRIAREDTELAGVRIKAGEAVIPAMDAANRDPVVYGEDPERLDFNRSENPHLGFGAGVHFCIGAPLARLQMQEGMRLLLKHFPTLRVAVPVEELKLTPETAMRILLSVPVTW</sequence>
<gene>
    <name evidence="8" type="primary">pyr20</name>
</gene>
<dbReference type="BioCyc" id="MetaCyc:MONOMER-21485"/>
<evidence type="ECO:0000256" key="2">
    <source>
        <dbReference type="ARBA" id="ARBA00022617"/>
    </source>
</evidence>
<proteinExistence type="inferred from homology"/>
<dbReference type="InterPro" id="IPR001128">
    <property type="entry name" value="Cyt_P450"/>
</dbReference>
<keyword evidence="4 7" id="KW-0560">Oxidoreductase</keyword>
<dbReference type="SUPFAM" id="SSF48264">
    <property type="entry name" value="Cytochrome P450"/>
    <property type="match status" value="1"/>
</dbReference>
<dbReference type="EMBL" id="EF140901">
    <property type="protein sequence ID" value="ABO15856.1"/>
    <property type="molecule type" value="Genomic_DNA"/>
</dbReference>
<dbReference type="PRINTS" id="PR00359">
    <property type="entry name" value="BP450"/>
</dbReference>
<evidence type="ECO:0000256" key="4">
    <source>
        <dbReference type="ARBA" id="ARBA00023002"/>
    </source>
</evidence>
<dbReference type="InterPro" id="IPR036396">
    <property type="entry name" value="Cyt_P450_sf"/>
</dbReference>
<dbReference type="InterPro" id="IPR002397">
    <property type="entry name" value="Cyt_P450_B"/>
</dbReference>
<dbReference type="FunFam" id="1.10.630.10:FF:000018">
    <property type="entry name" value="Cytochrome P450 monooxygenase"/>
    <property type="match status" value="1"/>
</dbReference>
<dbReference type="CDD" id="cd11031">
    <property type="entry name" value="Cyp158A-like"/>
    <property type="match status" value="1"/>
</dbReference>
<keyword evidence="6 7" id="KW-0503">Monooxygenase</keyword>
<comment type="similarity">
    <text evidence="1 7">Belongs to the cytochrome P450 family.</text>
</comment>
<evidence type="ECO:0000256" key="6">
    <source>
        <dbReference type="ARBA" id="ARBA00023033"/>
    </source>
</evidence>
<evidence type="ECO:0000256" key="7">
    <source>
        <dbReference type="RuleBase" id="RU000461"/>
    </source>
</evidence>
<dbReference type="GO" id="GO:0020037">
    <property type="term" value="F:heme binding"/>
    <property type="evidence" value="ECO:0007669"/>
    <property type="project" value="InterPro"/>
</dbReference>